<dbReference type="GeneTree" id="ENSGT00940000161768"/>
<reference evidence="3" key="2">
    <citation type="submission" date="2025-08" db="UniProtKB">
        <authorList>
            <consortium name="Ensembl"/>
        </authorList>
    </citation>
    <scope>IDENTIFICATION</scope>
    <source>
        <strain evidence="3">Thorbecke</strain>
    </source>
</reference>
<evidence type="ECO:0000313" key="4">
    <source>
        <dbReference type="Proteomes" id="UP000001811"/>
    </source>
</evidence>
<dbReference type="PANTHER" id="PTHR23111">
    <property type="entry name" value="ZINC FINGER PROTEIN"/>
    <property type="match status" value="1"/>
</dbReference>
<dbReference type="EMBL" id="AAGW02046333">
    <property type="status" value="NOT_ANNOTATED_CDS"/>
    <property type="molecule type" value="Genomic_DNA"/>
</dbReference>
<feature type="domain" description="Testis-expressed protein 13 A-D N-terminal" evidence="2">
    <location>
        <begin position="5"/>
        <end position="149"/>
    </location>
</feature>
<evidence type="ECO:0000313" key="3">
    <source>
        <dbReference type="Ensembl" id="ENSOCUP00000018529.2"/>
    </source>
</evidence>
<dbReference type="HOGENOM" id="CLU_080055_0_0_1"/>
<dbReference type="eggNOG" id="ENOG502QR8U">
    <property type="taxonomic scope" value="Eukaryota"/>
</dbReference>
<dbReference type="Bgee" id="ENSOCUG00000027764">
    <property type="expression patterns" value="Expressed in kidney and 1 other cell type or tissue"/>
</dbReference>
<accession>G1TNF6</accession>
<name>G1TNF6_RABIT</name>
<dbReference type="InParanoid" id="G1TNF6"/>
<sequence length="239" mass="26602">MSVDFGDPRNGFRHTEVIKFISEEVLVNGGSQDFHVTFNSWSWDEIEDNLRSVVIDPEVPLATKRAYALSALALSVPVAVRQREQQAYGAWRLQEQMEQCEATSSALSFELQRQREEHEAVVSQLRFAQAALHQALNERDALRGRLLQPQLLQRQLEVLAILPAEHRGVGGWPLAAEEGKEALATRLQGGQHAEAQRGEAQMASLTGTLHETEESAASCVNPHRITLLLSAAFTSMRIQ</sequence>
<dbReference type="PANTHER" id="PTHR23111:SF103">
    <property type="entry name" value="TEX13 FAMILY MEMBER C3-RELATED"/>
    <property type="match status" value="1"/>
</dbReference>
<dbReference type="GO" id="GO:0003729">
    <property type="term" value="F:mRNA binding"/>
    <property type="evidence" value="ECO:0007669"/>
    <property type="project" value="TreeGrafter"/>
</dbReference>
<dbReference type="PaxDb" id="9986-ENSOCUP00000018529"/>
<comment type="similarity">
    <text evidence="1">Belongs to the TEX13 family.</text>
</comment>
<dbReference type="Pfam" id="PF15186">
    <property type="entry name" value="TEX13"/>
    <property type="match status" value="1"/>
</dbReference>
<reference evidence="3" key="3">
    <citation type="submission" date="2025-09" db="UniProtKB">
        <authorList>
            <consortium name="Ensembl"/>
        </authorList>
    </citation>
    <scope>IDENTIFICATION</scope>
    <source>
        <strain evidence="3">Thorbecke</strain>
    </source>
</reference>
<organism evidence="3 4">
    <name type="scientific">Oryctolagus cuniculus</name>
    <name type="common">Rabbit</name>
    <dbReference type="NCBI Taxonomy" id="9986"/>
    <lineage>
        <taxon>Eukaryota</taxon>
        <taxon>Metazoa</taxon>
        <taxon>Chordata</taxon>
        <taxon>Craniata</taxon>
        <taxon>Vertebrata</taxon>
        <taxon>Euteleostomi</taxon>
        <taxon>Mammalia</taxon>
        <taxon>Eutheria</taxon>
        <taxon>Euarchontoglires</taxon>
        <taxon>Glires</taxon>
        <taxon>Lagomorpha</taxon>
        <taxon>Leporidae</taxon>
        <taxon>Oryctolagus</taxon>
    </lineage>
</organism>
<evidence type="ECO:0000256" key="1">
    <source>
        <dbReference type="ARBA" id="ARBA00008287"/>
    </source>
</evidence>
<dbReference type="Ensembl" id="ENSOCUT00000024923.2">
    <property type="protein sequence ID" value="ENSOCUP00000018529.2"/>
    <property type="gene ID" value="ENSOCUG00000027764.2"/>
</dbReference>
<dbReference type="Proteomes" id="UP000001811">
    <property type="component" value="Chromosome X"/>
</dbReference>
<evidence type="ECO:0000259" key="2">
    <source>
        <dbReference type="Pfam" id="PF15186"/>
    </source>
</evidence>
<dbReference type="AlphaFoldDB" id="G1TNF6"/>
<reference evidence="3 4" key="1">
    <citation type="journal article" date="2011" name="Nature">
        <title>A high-resolution map of human evolutionary constraint using 29 mammals.</title>
        <authorList>
            <person name="Lindblad-Toh K."/>
            <person name="Garber M."/>
            <person name="Zuk O."/>
            <person name="Lin M.F."/>
            <person name="Parker B.J."/>
            <person name="Washietl S."/>
            <person name="Kheradpour P."/>
            <person name="Ernst J."/>
            <person name="Jordan G."/>
            <person name="Mauceli E."/>
            <person name="Ward L.D."/>
            <person name="Lowe C.B."/>
            <person name="Holloway A.K."/>
            <person name="Clamp M."/>
            <person name="Gnerre S."/>
            <person name="Alfoldi J."/>
            <person name="Beal K."/>
            <person name="Chang J."/>
            <person name="Clawson H."/>
            <person name="Cuff J."/>
            <person name="Di Palma F."/>
            <person name="Fitzgerald S."/>
            <person name="Flicek P."/>
            <person name="Guttman M."/>
            <person name="Hubisz M.J."/>
            <person name="Jaffe D.B."/>
            <person name="Jungreis I."/>
            <person name="Kent W.J."/>
            <person name="Kostka D."/>
            <person name="Lara M."/>
            <person name="Martins A.L."/>
            <person name="Massingham T."/>
            <person name="Moltke I."/>
            <person name="Raney B.J."/>
            <person name="Rasmussen M.D."/>
            <person name="Robinson J."/>
            <person name="Stark A."/>
            <person name="Vilella A.J."/>
            <person name="Wen J."/>
            <person name="Xie X."/>
            <person name="Zody M.C."/>
            <person name="Baldwin J."/>
            <person name="Bloom T."/>
            <person name="Chin C.W."/>
            <person name="Heiman D."/>
            <person name="Nicol R."/>
            <person name="Nusbaum C."/>
            <person name="Young S."/>
            <person name="Wilkinson J."/>
            <person name="Worley K.C."/>
            <person name="Kovar C.L."/>
            <person name="Muzny D.M."/>
            <person name="Gibbs R.A."/>
            <person name="Cree A."/>
            <person name="Dihn H.H."/>
            <person name="Fowler G."/>
            <person name="Jhangiani S."/>
            <person name="Joshi V."/>
            <person name="Lee S."/>
            <person name="Lewis L.R."/>
            <person name="Nazareth L.V."/>
            <person name="Okwuonu G."/>
            <person name="Santibanez J."/>
            <person name="Warren W.C."/>
            <person name="Mardis E.R."/>
            <person name="Weinstock G.M."/>
            <person name="Wilson R.K."/>
            <person name="Delehaunty K."/>
            <person name="Dooling D."/>
            <person name="Fronik C."/>
            <person name="Fulton L."/>
            <person name="Fulton B."/>
            <person name="Graves T."/>
            <person name="Minx P."/>
            <person name="Sodergren E."/>
            <person name="Birney E."/>
            <person name="Margulies E.H."/>
            <person name="Herrero J."/>
            <person name="Green E.D."/>
            <person name="Haussler D."/>
            <person name="Siepel A."/>
            <person name="Goldman N."/>
            <person name="Pollard K.S."/>
            <person name="Pedersen J.S."/>
            <person name="Lander E.S."/>
            <person name="Kellis M."/>
        </authorList>
    </citation>
    <scope>NUCLEOTIDE SEQUENCE [LARGE SCALE GENOMIC DNA]</scope>
    <source>
        <strain evidence="3 4">Thorbecke inbred</strain>
    </source>
</reference>
<dbReference type="InterPro" id="IPR028193">
    <property type="entry name" value="TEX13A-D_N"/>
</dbReference>
<keyword evidence="4" id="KW-1185">Reference proteome</keyword>
<protein>
    <recommendedName>
        <fullName evidence="2">Testis-expressed protein 13 A-D N-terminal domain-containing protein</fullName>
    </recommendedName>
</protein>
<proteinExistence type="inferred from homology"/>